<feature type="domain" description="Sulfatase N-terminal" evidence="8">
    <location>
        <begin position="27"/>
        <end position="349"/>
    </location>
</feature>
<keyword evidence="9" id="KW-1185">Reference proteome</keyword>
<dbReference type="CDD" id="cd16029">
    <property type="entry name" value="4-S"/>
    <property type="match status" value="1"/>
</dbReference>
<evidence type="ECO:0000313" key="10">
    <source>
        <dbReference type="RefSeq" id="XP_023930475.1"/>
    </source>
</evidence>
<evidence type="ECO:0000313" key="9">
    <source>
        <dbReference type="Proteomes" id="UP000085678"/>
    </source>
</evidence>
<evidence type="ECO:0000256" key="5">
    <source>
        <dbReference type="ARBA" id="ARBA00022837"/>
    </source>
</evidence>
<keyword evidence="4" id="KW-0378">Hydrolase</keyword>
<protein>
    <submittedName>
        <fullName evidence="10">Arylsulfatase J-like isoform X2</fullName>
    </submittedName>
</protein>
<evidence type="ECO:0000256" key="2">
    <source>
        <dbReference type="ARBA" id="ARBA00008779"/>
    </source>
</evidence>
<dbReference type="Proteomes" id="UP000085678">
    <property type="component" value="Unplaced"/>
</dbReference>
<dbReference type="Gene3D" id="3.30.1120.10">
    <property type="match status" value="2"/>
</dbReference>
<dbReference type="OrthoDB" id="103349at2759"/>
<reference evidence="10" key="1">
    <citation type="submission" date="2025-08" db="UniProtKB">
        <authorList>
            <consortium name="RefSeq"/>
        </authorList>
    </citation>
    <scope>IDENTIFICATION</scope>
    <source>
        <tissue evidence="10">Gonads</tissue>
    </source>
</reference>
<evidence type="ECO:0000256" key="4">
    <source>
        <dbReference type="ARBA" id="ARBA00022801"/>
    </source>
</evidence>
<dbReference type="InterPro" id="IPR024607">
    <property type="entry name" value="Sulfatase_CS"/>
</dbReference>
<comment type="similarity">
    <text evidence="2">Belongs to the sulfatase family.</text>
</comment>
<keyword evidence="3" id="KW-0479">Metal-binding</keyword>
<keyword evidence="7" id="KW-0732">Signal</keyword>
<dbReference type="PROSITE" id="PS00149">
    <property type="entry name" value="SULFATASE_2"/>
    <property type="match status" value="1"/>
</dbReference>
<evidence type="ECO:0000256" key="3">
    <source>
        <dbReference type="ARBA" id="ARBA00022723"/>
    </source>
</evidence>
<dbReference type="InterPro" id="IPR047115">
    <property type="entry name" value="ARSB"/>
</dbReference>
<evidence type="ECO:0000256" key="1">
    <source>
        <dbReference type="ARBA" id="ARBA00001913"/>
    </source>
</evidence>
<dbReference type="PANTHER" id="PTHR10342">
    <property type="entry name" value="ARYLSULFATASE"/>
    <property type="match status" value="1"/>
</dbReference>
<proteinExistence type="inferred from homology"/>
<dbReference type="PROSITE" id="PS00523">
    <property type="entry name" value="SULFATASE_1"/>
    <property type="match status" value="1"/>
</dbReference>
<gene>
    <name evidence="10" type="primary">LOC106160231</name>
</gene>
<dbReference type="AlphaFoldDB" id="A0A2R2MJU0"/>
<evidence type="ECO:0000256" key="7">
    <source>
        <dbReference type="SAM" id="SignalP"/>
    </source>
</evidence>
<name>A0A2R2MJU0_LINAN</name>
<organism evidence="9 10">
    <name type="scientific">Lingula anatina</name>
    <name type="common">Brachiopod</name>
    <name type="synonym">Lingula unguis</name>
    <dbReference type="NCBI Taxonomy" id="7574"/>
    <lineage>
        <taxon>Eukaryota</taxon>
        <taxon>Metazoa</taxon>
        <taxon>Spiralia</taxon>
        <taxon>Lophotrochozoa</taxon>
        <taxon>Brachiopoda</taxon>
        <taxon>Linguliformea</taxon>
        <taxon>Lingulata</taxon>
        <taxon>Lingulida</taxon>
        <taxon>Linguloidea</taxon>
        <taxon>Lingulidae</taxon>
        <taxon>Lingula</taxon>
    </lineage>
</organism>
<comment type="cofactor">
    <cofactor evidence="1">
        <name>Ca(2+)</name>
        <dbReference type="ChEBI" id="CHEBI:29108"/>
    </cofactor>
</comment>
<dbReference type="GO" id="GO:0008484">
    <property type="term" value="F:sulfuric ester hydrolase activity"/>
    <property type="evidence" value="ECO:0007669"/>
    <property type="project" value="InterPro"/>
</dbReference>
<feature type="chain" id="PRO_5015110895" evidence="7">
    <location>
        <begin position="23"/>
        <end position="640"/>
    </location>
</feature>
<dbReference type="GO" id="GO:0046872">
    <property type="term" value="F:metal ion binding"/>
    <property type="evidence" value="ECO:0007669"/>
    <property type="project" value="UniProtKB-KW"/>
</dbReference>
<dbReference type="InterPro" id="IPR017850">
    <property type="entry name" value="Alkaline_phosphatase_core_sf"/>
</dbReference>
<accession>A0A2R2MJU0</accession>
<evidence type="ECO:0000259" key="8">
    <source>
        <dbReference type="Pfam" id="PF00884"/>
    </source>
</evidence>
<dbReference type="InterPro" id="IPR000917">
    <property type="entry name" value="Sulfatase_N"/>
</dbReference>
<dbReference type="SUPFAM" id="SSF53649">
    <property type="entry name" value="Alkaline phosphatase-like"/>
    <property type="match status" value="1"/>
</dbReference>
<dbReference type="GeneID" id="106160231"/>
<keyword evidence="5" id="KW-0106">Calcium</keyword>
<dbReference type="Gene3D" id="3.40.720.10">
    <property type="entry name" value="Alkaline Phosphatase, subunit A"/>
    <property type="match status" value="1"/>
</dbReference>
<dbReference type="PANTHER" id="PTHR10342:SF273">
    <property type="entry name" value="RE14504P"/>
    <property type="match status" value="1"/>
</dbReference>
<keyword evidence="6" id="KW-0325">Glycoprotein</keyword>
<evidence type="ECO:0000256" key="6">
    <source>
        <dbReference type="ARBA" id="ARBA00023180"/>
    </source>
</evidence>
<dbReference type="Pfam" id="PF00884">
    <property type="entry name" value="Sulfatase"/>
    <property type="match status" value="1"/>
</dbReference>
<sequence length="640" mass="71541">MNQQTVFLIIVCTWCQLQGGCAQSSRPHIIVIVADDLGWNDVSFHGSNQIPTPALDTLAYTGVMLSNYYVSPICTPSRSALMTGRHPIHTGLQHDVLVGAAPYGLGLNETIMPQYLKQLGYETHIVGKWHLGFFKKEYTPTFRGFDSHFGYWLGEEGYSNHKAYAYPGAYGLDFRRDMALQSNYSGRYSTELFTEEATKIIQRHDTNKPLFLYLPHQAVHSANPWDPLEALDKYYKLFPNIHDENRRKFAAMAAALDDSVKNVTKALNERGMLNNSVIVFSTDNGGPAAGFNANHASNWPLRGVKTTLWEGGVRGAGFIWSPLIKNSARKLPDLMHICDWLPTLYHIAGGDSSTLKNLDGFNVWNTLSQDAPTPRVELLHNIDPMLNYSAVRVGEYKLILGNIFGGTWDGWYAPEQYHLLDETELDRNSLQYKTWPDISLDSDTAKNMVKMTQSETGNKKNDISHEVKPNGRILLKRSIGYSDQKSDFMPFSDKLAAHFGMSAINSGKHAMESGKSLKNHGIENDVVLDKELLGIVSRYIPVDVDTFHLTVTPDVVTCGAKPANASTNCQPTNSPCLYHIVKDPCEYNNIANENPQLVAKMLTRLREFNATAVPPRNKPQDLRGLPIFNNGAWGPWMDGL</sequence>
<feature type="signal peptide" evidence="7">
    <location>
        <begin position="1"/>
        <end position="22"/>
    </location>
</feature>
<dbReference type="RefSeq" id="XP_023930475.1">
    <property type="nucleotide sequence ID" value="XM_024074707.1"/>
</dbReference>